<evidence type="ECO:0000313" key="5">
    <source>
        <dbReference type="Proteomes" id="UP000009131"/>
    </source>
</evidence>
<dbReference type="OrthoDB" id="2122982at2759"/>
<feature type="compositionally biased region" description="Polar residues" evidence="1">
    <location>
        <begin position="162"/>
        <end position="193"/>
    </location>
</feature>
<keyword evidence="2" id="KW-1133">Transmembrane helix</keyword>
<dbReference type="Pfam" id="PF02037">
    <property type="entry name" value="SAP"/>
    <property type="match status" value="1"/>
</dbReference>
<dbReference type="AlphaFoldDB" id="G7EA37"/>
<evidence type="ECO:0000313" key="4">
    <source>
        <dbReference type="EMBL" id="GAA99697.1"/>
    </source>
</evidence>
<feature type="compositionally biased region" description="Basic and acidic residues" evidence="1">
    <location>
        <begin position="343"/>
        <end position="358"/>
    </location>
</feature>
<feature type="region of interest" description="Disordered" evidence="1">
    <location>
        <begin position="262"/>
        <end position="282"/>
    </location>
</feature>
<dbReference type="Gene3D" id="1.10.720.30">
    <property type="entry name" value="SAP domain"/>
    <property type="match status" value="1"/>
</dbReference>
<sequence>MLRKKLSAPNLRRLQSATSSNASPVARSRTASAQGSVASSFSTSTTKLGAESWEKQTLVQLKHELKTRRLPVSGNKAQLIERLTASDATVTSAPSLKTKTSRARQTTAPAVPVIPIEFAPASRVTVDLVTGAISTSTTASTGTPASTKVTLKQLNQLVSQTPKDLRSVKSTPNLRFVSSSAPSRAPATEQSSPPKDIPLDGEGMLKVSQRDWDEVNKRLPPNAGRQVVYDVPEQSRTDFHQLAELPDTRFDHGKAIAIEVGPFIPSMPDKPTPEGQEEEDGEHFVLHTQKVHAVTDPSLRHSAGGLSVHASGGEEAQASSHSTLSTTSTGAKIAQRGPGNPRRSKEDPVPGTEIKESGGEDVGGLRSLWKDVMQDIGLASKEPSVRHHEPDAVAQTKEKASEVASDVSSRAARLLGSLEEVTGIKVPPLSQPIEGEAKADSFKPEQRELYDDERRGVLYLAGIVLGGFGLSSLLTRESKPKTKPAA</sequence>
<dbReference type="RefSeq" id="XP_014566176.1">
    <property type="nucleotide sequence ID" value="XM_014710690.1"/>
</dbReference>
<feature type="compositionally biased region" description="Polar residues" evidence="1">
    <location>
        <begin position="13"/>
        <end position="45"/>
    </location>
</feature>
<dbReference type="InParanoid" id="G7EA37"/>
<feature type="compositionally biased region" description="Basic and acidic residues" evidence="1">
    <location>
        <begin position="383"/>
        <end position="401"/>
    </location>
</feature>
<organism evidence="4 5">
    <name type="scientific">Mixia osmundae (strain CBS 9802 / IAM 14324 / JCM 22182 / KY 12970)</name>
    <dbReference type="NCBI Taxonomy" id="764103"/>
    <lineage>
        <taxon>Eukaryota</taxon>
        <taxon>Fungi</taxon>
        <taxon>Dikarya</taxon>
        <taxon>Basidiomycota</taxon>
        <taxon>Pucciniomycotina</taxon>
        <taxon>Mixiomycetes</taxon>
        <taxon>Mixiales</taxon>
        <taxon>Mixiaceae</taxon>
        <taxon>Mixia</taxon>
    </lineage>
</organism>
<reference evidence="4 5" key="2">
    <citation type="journal article" date="2012" name="Open Biol.">
        <title>Characteristics of nucleosomes and linker DNA regions on the genome of the basidiomycete Mixia osmundae revealed by mono- and dinucleosome mapping.</title>
        <authorList>
            <person name="Nishida H."/>
            <person name="Kondo S."/>
            <person name="Matsumoto T."/>
            <person name="Suzuki Y."/>
            <person name="Yoshikawa H."/>
            <person name="Taylor T.D."/>
            <person name="Sugiyama J."/>
        </authorList>
    </citation>
    <scope>NUCLEOTIDE SEQUENCE [LARGE SCALE GENOMIC DNA]</scope>
    <source>
        <strain evidence="5">CBS 9802 / IAM 14324 / JCM 22182 / KY 12970</strain>
    </source>
</reference>
<comment type="caution">
    <text evidence="4">The sequence shown here is derived from an EMBL/GenBank/DDBJ whole genome shotgun (WGS) entry which is preliminary data.</text>
</comment>
<feature type="compositionally biased region" description="Low complexity" evidence="1">
    <location>
        <begin position="319"/>
        <end position="329"/>
    </location>
</feature>
<protein>
    <recommendedName>
        <fullName evidence="3">SAP domain-containing protein</fullName>
    </recommendedName>
</protein>
<feature type="domain" description="SAP" evidence="3">
    <location>
        <begin position="53"/>
        <end position="87"/>
    </location>
</feature>
<dbReference type="Proteomes" id="UP000009131">
    <property type="component" value="Unassembled WGS sequence"/>
</dbReference>
<feature type="region of interest" description="Disordered" evidence="1">
    <location>
        <begin position="1"/>
        <end position="45"/>
    </location>
</feature>
<dbReference type="HOGENOM" id="CLU_561487_0_0_1"/>
<reference evidence="4 5" key="1">
    <citation type="journal article" date="2011" name="J. Gen. Appl. Microbiol.">
        <title>Draft genome sequencing of the enigmatic basidiomycete Mixia osmundae.</title>
        <authorList>
            <person name="Nishida H."/>
            <person name="Nagatsuka Y."/>
            <person name="Sugiyama J."/>
        </authorList>
    </citation>
    <scope>NUCLEOTIDE SEQUENCE [LARGE SCALE GENOMIC DNA]</scope>
    <source>
        <strain evidence="5">CBS 9802 / IAM 14324 / JCM 22182 / KY 12970</strain>
    </source>
</reference>
<dbReference type="InterPro" id="IPR003034">
    <property type="entry name" value="SAP_dom"/>
</dbReference>
<accession>G7EA37</accession>
<keyword evidence="2" id="KW-0472">Membrane</keyword>
<dbReference type="SUPFAM" id="SSF68906">
    <property type="entry name" value="SAP domain"/>
    <property type="match status" value="1"/>
</dbReference>
<keyword evidence="5" id="KW-1185">Reference proteome</keyword>
<evidence type="ECO:0000256" key="2">
    <source>
        <dbReference type="SAM" id="Phobius"/>
    </source>
</evidence>
<evidence type="ECO:0000259" key="3">
    <source>
        <dbReference type="SMART" id="SM00513"/>
    </source>
</evidence>
<keyword evidence="2" id="KW-0812">Transmembrane</keyword>
<feature type="region of interest" description="Disordered" evidence="1">
    <location>
        <begin position="379"/>
        <end position="405"/>
    </location>
</feature>
<proteinExistence type="predicted"/>
<dbReference type="InterPro" id="IPR036361">
    <property type="entry name" value="SAP_dom_sf"/>
</dbReference>
<feature type="region of interest" description="Disordered" evidence="1">
    <location>
        <begin position="299"/>
        <end position="365"/>
    </location>
</feature>
<dbReference type="SMART" id="SM00513">
    <property type="entry name" value="SAP"/>
    <property type="match status" value="1"/>
</dbReference>
<gene>
    <name evidence="4" type="primary">Mo06400</name>
    <name evidence="4" type="ORF">E5Q_06400</name>
</gene>
<feature type="transmembrane region" description="Helical" evidence="2">
    <location>
        <begin position="456"/>
        <end position="474"/>
    </location>
</feature>
<feature type="region of interest" description="Disordered" evidence="1">
    <location>
        <begin position="162"/>
        <end position="200"/>
    </location>
</feature>
<name>G7EA37_MIXOS</name>
<dbReference type="EMBL" id="BABT02000229">
    <property type="protein sequence ID" value="GAA99697.1"/>
    <property type="molecule type" value="Genomic_DNA"/>
</dbReference>
<evidence type="ECO:0000256" key="1">
    <source>
        <dbReference type="SAM" id="MobiDB-lite"/>
    </source>
</evidence>